<dbReference type="InterPro" id="IPR036477">
    <property type="entry name" value="Formyl_transf_N_sf"/>
</dbReference>
<proteinExistence type="predicted"/>
<dbReference type="Pfam" id="PF13740">
    <property type="entry name" value="ACT_6"/>
    <property type="match status" value="1"/>
</dbReference>
<dbReference type="GO" id="GO:0016740">
    <property type="term" value="F:transferase activity"/>
    <property type="evidence" value="ECO:0007669"/>
    <property type="project" value="UniProtKB-KW"/>
</dbReference>
<dbReference type="AlphaFoldDB" id="L9XFQ6"/>
<dbReference type="SUPFAM" id="SSF53328">
    <property type="entry name" value="Formyltransferase"/>
    <property type="match status" value="1"/>
</dbReference>
<feature type="domain" description="ACT" evidence="4">
    <location>
        <begin position="7"/>
        <end position="83"/>
    </location>
</feature>
<dbReference type="Gene3D" id="3.40.50.170">
    <property type="entry name" value="Formyl transferase, N-terminal domain"/>
    <property type="match status" value="1"/>
</dbReference>
<keyword evidence="1" id="KW-0554">One-carbon metabolism</keyword>
<feature type="region of interest" description="Disordered" evidence="3">
    <location>
        <begin position="277"/>
        <end position="341"/>
    </location>
</feature>
<dbReference type="InterPro" id="IPR004810">
    <property type="entry name" value="PurU"/>
</dbReference>
<keyword evidence="5" id="KW-0808">Transferase</keyword>
<dbReference type="STRING" id="1227497.C491_04655"/>
<sequence length="341" mass="37549">MTTDLTEITVVGDDDTGLVARVTSLLFERGANIEDMDQAVRDGVFRMNLAVDTAEMVCTEETLRNDLRELGEDLGLDVQVRFPADRETQRIAVLGTSESHCLEALFEAWANDELGADIGVVIGNHDDLEPLAQQYDVPFHDIGDENGQQNEERLLEVLAEYDADLIVLARYMRILGPNVVFRYEDRIINVHPSLLPAFPGAEAYRQALEEGVRVAGVTAHYVTTDLDQGPIITQRAFDVPDDADLAEIKRRGQPLEADALLEAVRLHLNGDVSVHRGRTSVRGGETTYQLGLSDEMDELTPDRPVDGIADAVDGATTPDGKSEDEAERETEPEPPANYSSH</sequence>
<dbReference type="InterPro" id="IPR002376">
    <property type="entry name" value="Formyl_transf_N"/>
</dbReference>
<keyword evidence="2" id="KW-0378">Hydrolase</keyword>
<protein>
    <submittedName>
        <fullName evidence="5">Formyl transferase</fullName>
    </submittedName>
</protein>
<gene>
    <name evidence="5" type="ORF">C491_04655</name>
</gene>
<keyword evidence="6" id="KW-1185">Reference proteome</keyword>
<evidence type="ECO:0000256" key="3">
    <source>
        <dbReference type="SAM" id="MobiDB-lite"/>
    </source>
</evidence>
<dbReference type="PANTHER" id="PTHR42706">
    <property type="entry name" value="FORMYLTETRAHYDROFOLATE DEFORMYLASE"/>
    <property type="match status" value="1"/>
</dbReference>
<dbReference type="Gene3D" id="3.30.70.260">
    <property type="match status" value="1"/>
</dbReference>
<evidence type="ECO:0000256" key="1">
    <source>
        <dbReference type="ARBA" id="ARBA00022563"/>
    </source>
</evidence>
<evidence type="ECO:0000256" key="2">
    <source>
        <dbReference type="ARBA" id="ARBA00022801"/>
    </source>
</evidence>
<feature type="compositionally biased region" description="Acidic residues" evidence="3">
    <location>
        <begin position="322"/>
        <end position="332"/>
    </location>
</feature>
<comment type="caution">
    <text evidence="5">The sequence shown here is derived from an EMBL/GenBank/DDBJ whole genome shotgun (WGS) entry which is preliminary data.</text>
</comment>
<dbReference type="SUPFAM" id="SSF55021">
    <property type="entry name" value="ACT-like"/>
    <property type="match status" value="1"/>
</dbReference>
<dbReference type="GO" id="GO:0006189">
    <property type="term" value="P:'de novo' IMP biosynthetic process"/>
    <property type="evidence" value="ECO:0007669"/>
    <property type="project" value="InterPro"/>
</dbReference>
<dbReference type="Proteomes" id="UP000011688">
    <property type="component" value="Unassembled WGS sequence"/>
</dbReference>
<dbReference type="EMBL" id="AOIB01000013">
    <property type="protein sequence ID" value="ELY60559.1"/>
    <property type="molecule type" value="Genomic_DNA"/>
</dbReference>
<evidence type="ECO:0000259" key="4">
    <source>
        <dbReference type="PROSITE" id="PS51671"/>
    </source>
</evidence>
<dbReference type="PROSITE" id="PS51671">
    <property type="entry name" value="ACT"/>
    <property type="match status" value="1"/>
</dbReference>
<accession>L9XFQ6</accession>
<organism evidence="5 6">
    <name type="scientific">Natronococcus amylolyticus DSM 10524</name>
    <dbReference type="NCBI Taxonomy" id="1227497"/>
    <lineage>
        <taxon>Archaea</taxon>
        <taxon>Methanobacteriati</taxon>
        <taxon>Methanobacteriota</taxon>
        <taxon>Stenosarchaea group</taxon>
        <taxon>Halobacteria</taxon>
        <taxon>Halobacteriales</taxon>
        <taxon>Natrialbaceae</taxon>
        <taxon>Natronococcus</taxon>
    </lineage>
</organism>
<dbReference type="PRINTS" id="PR01575">
    <property type="entry name" value="FFH4HYDRLASE"/>
</dbReference>
<dbReference type="PATRIC" id="fig|1227497.3.peg.960"/>
<dbReference type="GO" id="GO:0006730">
    <property type="term" value="P:one-carbon metabolic process"/>
    <property type="evidence" value="ECO:0007669"/>
    <property type="project" value="UniProtKB-KW"/>
</dbReference>
<evidence type="ECO:0000313" key="5">
    <source>
        <dbReference type="EMBL" id="ELY60559.1"/>
    </source>
</evidence>
<dbReference type="InterPro" id="IPR002912">
    <property type="entry name" value="ACT_dom"/>
</dbReference>
<dbReference type="PANTHER" id="PTHR42706:SF1">
    <property type="entry name" value="FORMYLTETRAHYDROFOLATE DEFORMYLASE 2, MITOCHONDRIAL"/>
    <property type="match status" value="1"/>
</dbReference>
<dbReference type="Pfam" id="PF00551">
    <property type="entry name" value="Formyl_trans_N"/>
    <property type="match status" value="1"/>
</dbReference>
<dbReference type="NCBIfam" id="NF004684">
    <property type="entry name" value="PRK06027.1"/>
    <property type="match status" value="1"/>
</dbReference>
<dbReference type="InterPro" id="IPR045865">
    <property type="entry name" value="ACT-like_dom_sf"/>
</dbReference>
<name>L9XFQ6_9EURY</name>
<dbReference type="eggNOG" id="arCOG02826">
    <property type="taxonomic scope" value="Archaea"/>
</dbReference>
<dbReference type="GO" id="GO:0008864">
    <property type="term" value="F:formyltetrahydrofolate deformylase activity"/>
    <property type="evidence" value="ECO:0007669"/>
    <property type="project" value="InterPro"/>
</dbReference>
<evidence type="ECO:0000313" key="6">
    <source>
        <dbReference type="Proteomes" id="UP000011688"/>
    </source>
</evidence>
<dbReference type="OrthoDB" id="27277at2157"/>
<reference evidence="5 6" key="1">
    <citation type="journal article" date="2014" name="PLoS Genet.">
        <title>Phylogenetically driven sequencing of extremely halophilic archaea reveals strategies for static and dynamic osmo-response.</title>
        <authorList>
            <person name="Becker E.A."/>
            <person name="Seitzer P.M."/>
            <person name="Tritt A."/>
            <person name="Larsen D."/>
            <person name="Krusor M."/>
            <person name="Yao A.I."/>
            <person name="Wu D."/>
            <person name="Madern D."/>
            <person name="Eisen J.A."/>
            <person name="Darling A.E."/>
            <person name="Facciotti M.T."/>
        </authorList>
    </citation>
    <scope>NUCLEOTIDE SEQUENCE [LARGE SCALE GENOMIC DNA]</scope>
    <source>
        <strain evidence="5 6">DSM 10524</strain>
    </source>
</reference>
<dbReference type="RefSeq" id="WP_005554134.1">
    <property type="nucleotide sequence ID" value="NZ_AOIB01000013.1"/>
</dbReference>